<keyword evidence="6" id="KW-1185">Reference proteome</keyword>
<feature type="repeat" description="ANK" evidence="3">
    <location>
        <begin position="712"/>
        <end position="744"/>
    </location>
</feature>
<dbReference type="Proteomes" id="UP000596742">
    <property type="component" value="Unassembled WGS sequence"/>
</dbReference>
<evidence type="ECO:0000313" key="6">
    <source>
        <dbReference type="Proteomes" id="UP000596742"/>
    </source>
</evidence>
<dbReference type="SUPFAM" id="SSF48403">
    <property type="entry name" value="Ankyrin repeat"/>
    <property type="match status" value="1"/>
</dbReference>
<dbReference type="PROSITE" id="PS50297">
    <property type="entry name" value="ANK_REP_REGION"/>
    <property type="match status" value="4"/>
</dbReference>
<proteinExistence type="predicted"/>
<keyword evidence="1" id="KW-0677">Repeat</keyword>
<evidence type="ECO:0000256" key="3">
    <source>
        <dbReference type="PROSITE-ProRule" id="PRU00023"/>
    </source>
</evidence>
<dbReference type="EMBL" id="UYJE01008068">
    <property type="protein sequence ID" value="VDI60771.1"/>
    <property type="molecule type" value="Genomic_DNA"/>
</dbReference>
<dbReference type="Pfam" id="PF12796">
    <property type="entry name" value="Ank_2"/>
    <property type="match status" value="3"/>
</dbReference>
<organism evidence="5 6">
    <name type="scientific">Mytilus galloprovincialis</name>
    <name type="common">Mediterranean mussel</name>
    <dbReference type="NCBI Taxonomy" id="29158"/>
    <lineage>
        <taxon>Eukaryota</taxon>
        <taxon>Metazoa</taxon>
        <taxon>Spiralia</taxon>
        <taxon>Lophotrochozoa</taxon>
        <taxon>Mollusca</taxon>
        <taxon>Bivalvia</taxon>
        <taxon>Autobranchia</taxon>
        <taxon>Pteriomorphia</taxon>
        <taxon>Mytilida</taxon>
        <taxon>Mytiloidea</taxon>
        <taxon>Mytilidae</taxon>
        <taxon>Mytilinae</taxon>
        <taxon>Mytilus</taxon>
    </lineage>
</organism>
<dbReference type="Gene3D" id="1.25.40.20">
    <property type="entry name" value="Ankyrin repeat-containing domain"/>
    <property type="match status" value="2"/>
</dbReference>
<dbReference type="InterPro" id="IPR049050">
    <property type="entry name" value="nSTAND3"/>
</dbReference>
<dbReference type="OrthoDB" id="6121908at2759"/>
<feature type="repeat" description="ANK" evidence="3">
    <location>
        <begin position="745"/>
        <end position="777"/>
    </location>
</feature>
<dbReference type="CDD" id="cd02019">
    <property type="entry name" value="NK"/>
    <property type="match status" value="1"/>
</dbReference>
<name>A0A8B6G9D0_MYTGA</name>
<feature type="repeat" description="ANK" evidence="3">
    <location>
        <begin position="461"/>
        <end position="493"/>
    </location>
</feature>
<keyword evidence="2 3" id="KW-0040">ANK repeat</keyword>
<dbReference type="InterPro" id="IPR036770">
    <property type="entry name" value="Ankyrin_rpt-contain_sf"/>
</dbReference>
<dbReference type="SMART" id="SM00248">
    <property type="entry name" value="ANK"/>
    <property type="match status" value="9"/>
</dbReference>
<dbReference type="AlphaFoldDB" id="A0A8B6G9D0"/>
<evidence type="ECO:0000313" key="5">
    <source>
        <dbReference type="EMBL" id="VDI60771.1"/>
    </source>
</evidence>
<dbReference type="InterPro" id="IPR002110">
    <property type="entry name" value="Ankyrin_rpt"/>
</dbReference>
<feature type="repeat" description="ANK" evidence="3">
    <location>
        <begin position="494"/>
        <end position="526"/>
    </location>
</feature>
<dbReference type="Pfam" id="PF20720">
    <property type="entry name" value="nSTAND3"/>
    <property type="match status" value="1"/>
</dbReference>
<evidence type="ECO:0000256" key="1">
    <source>
        <dbReference type="ARBA" id="ARBA00022737"/>
    </source>
</evidence>
<gene>
    <name evidence="5" type="ORF">MGAL_10B048309</name>
</gene>
<dbReference type="InterPro" id="IPR027417">
    <property type="entry name" value="P-loop_NTPase"/>
</dbReference>
<dbReference type="GO" id="GO:0005737">
    <property type="term" value="C:cytoplasm"/>
    <property type="evidence" value="ECO:0007669"/>
    <property type="project" value="TreeGrafter"/>
</dbReference>
<feature type="domain" description="Novel STAND NTPase 3" evidence="4">
    <location>
        <begin position="54"/>
        <end position="209"/>
    </location>
</feature>
<dbReference type="SUPFAM" id="SSF52540">
    <property type="entry name" value="P-loop containing nucleoside triphosphate hydrolases"/>
    <property type="match status" value="1"/>
</dbReference>
<feature type="repeat" description="ANK" evidence="3">
    <location>
        <begin position="629"/>
        <end position="657"/>
    </location>
</feature>
<evidence type="ECO:0000259" key="4">
    <source>
        <dbReference type="Pfam" id="PF20720"/>
    </source>
</evidence>
<dbReference type="PANTHER" id="PTHR24198:SF165">
    <property type="entry name" value="ANKYRIN REPEAT-CONTAINING PROTEIN-RELATED"/>
    <property type="match status" value="1"/>
</dbReference>
<evidence type="ECO:0000256" key="2">
    <source>
        <dbReference type="ARBA" id="ARBA00023043"/>
    </source>
</evidence>
<dbReference type="PRINTS" id="PR01415">
    <property type="entry name" value="ANKYRIN"/>
</dbReference>
<dbReference type="PROSITE" id="PS50088">
    <property type="entry name" value="ANK_REPEAT"/>
    <property type="match status" value="5"/>
</dbReference>
<comment type="caution">
    <text evidence="5">The sequence shown here is derived from an EMBL/GenBank/DDBJ whole genome shotgun (WGS) entry which is preliminary data.</text>
</comment>
<dbReference type="PANTHER" id="PTHR24198">
    <property type="entry name" value="ANKYRIN REPEAT AND PROTEIN KINASE DOMAIN-CONTAINING PROTEIN"/>
    <property type="match status" value="1"/>
</dbReference>
<sequence length="812" mass="92750">MLINVIQFCLSVIKQYELKTQTLLSYTSLTNFALYFAEQVKRRIDEWKIKDKEFICTRAYADVLAKITSNNCACVAVTGSSGSGKSAIVRHVSLLLYEENGFDIIIVSFPMELKNYYKPGRKTLFVLEDVCGKFTANKRQIDDWVAMTDVLKQVMADDHCKILLTCRLQVYKDEKFSELAAFKTCECNITSAELCLTINERKMLVNTYLNKQNIEVDIISRETDMFPLLCELYSKENEDVDIGKYFNTPYHFYKKELEALRINGKYKLCALCLCILFNNQLKESYFISPKTCKKNFPKIVQDACTYCGLRRDTSAIRLKDELETLDKTYISKHDGVYKVYHDKLFDFMAYYFGQMMMQCFIDHADSAFLRERFLWEKAIDTEEHLHVIENIVSLKGEFLQSFIDRMISDWSNGKVSDVFYNINMRSPSFRDEFLKVLKGIDEEQASQLSNMRDVFREDFASGNTPLIISCVDEYEDLLKWLLDHKANVNESRKDGSSALYMACQKNSCDVVKILLQNNADVNLCTEEGVSPLGVACNYHGNLQIIRELLKKNPEVNTCRFKENNMTPLFNACQQNFFSAVEELLKHGADPDICLHDGMSALLNACQNKYTDIVCLLVQNKANPNSEMRDGDTPLFAASRMGLRDITELLLENGADYNKCLYSGEAIAKSLKDTESLEDEKQAWFDDVKSYGSQTIAAYIENKSVDYAFSLFAGSSPLHVACFMGHIEICRMLIGKLSSVDTKKEDGTTPLFYACELGYLAIVRVLLENGANPKIQRDDLSSPLKIAEMNGHTDVLSLLIKYSRKNRNLNAIT</sequence>
<protein>
    <recommendedName>
        <fullName evidence="4">Novel STAND NTPase 3 domain-containing protein</fullName>
    </recommendedName>
</protein>
<accession>A0A8B6G9D0</accession>
<reference evidence="5" key="1">
    <citation type="submission" date="2018-11" db="EMBL/GenBank/DDBJ databases">
        <authorList>
            <person name="Alioto T."/>
            <person name="Alioto T."/>
        </authorList>
    </citation>
    <scope>NUCLEOTIDE SEQUENCE</scope>
</reference>